<keyword evidence="2" id="KW-0732">Signal</keyword>
<dbReference type="InterPro" id="IPR022529">
    <property type="entry name" value="DUF3530"/>
</dbReference>
<feature type="chain" id="PRO_5001852642" evidence="2">
    <location>
        <begin position="24"/>
        <end position="314"/>
    </location>
</feature>
<gene>
    <name evidence="3" type="ORF">LT40_18425</name>
</gene>
<feature type="region of interest" description="Disordered" evidence="1">
    <location>
        <begin position="127"/>
        <end position="170"/>
    </location>
</feature>
<dbReference type="EMBL" id="CP009533">
    <property type="protein sequence ID" value="AIS19261.1"/>
    <property type="molecule type" value="Genomic_DNA"/>
</dbReference>
<name>A0A089ZRE9_9PSED</name>
<evidence type="ECO:0000313" key="3">
    <source>
        <dbReference type="EMBL" id="AIS19261.1"/>
    </source>
</evidence>
<dbReference type="KEGG" id="prh:LT40_18425"/>
<dbReference type="RefSeq" id="WP_043192476.1">
    <property type="nucleotide sequence ID" value="NZ_CP009533.1"/>
</dbReference>
<protein>
    <submittedName>
        <fullName evidence="3">Hydrolase or acyltransferase</fullName>
    </submittedName>
</protein>
<dbReference type="eggNOG" id="ENOG5032VAV">
    <property type="taxonomic scope" value="Bacteria"/>
</dbReference>
<dbReference type="InterPro" id="IPR029058">
    <property type="entry name" value="AB_hydrolase_fold"/>
</dbReference>
<evidence type="ECO:0000256" key="2">
    <source>
        <dbReference type="SAM" id="SignalP"/>
    </source>
</evidence>
<reference evidence="3 4" key="1">
    <citation type="journal article" date="2015" name="J. Biotechnol.">
        <title>Complete genome sequence of Pseudomonas rhizosphaerae IH5T (=DSM 16299T), a phosphate-solubilizing rhizobacterium for bacterial biofertilizer.</title>
        <authorList>
            <person name="Kwak Y."/>
            <person name="Jung B.K."/>
            <person name="Shin J.H."/>
        </authorList>
    </citation>
    <scope>NUCLEOTIDE SEQUENCE [LARGE SCALE GENOMIC DNA]</scope>
    <source>
        <strain evidence="3">DSM 16299</strain>
    </source>
</reference>
<organism evidence="3 4">
    <name type="scientific">Pseudomonas rhizosphaerae</name>
    <dbReference type="NCBI Taxonomy" id="216142"/>
    <lineage>
        <taxon>Bacteria</taxon>
        <taxon>Pseudomonadati</taxon>
        <taxon>Pseudomonadota</taxon>
        <taxon>Gammaproteobacteria</taxon>
        <taxon>Pseudomonadales</taxon>
        <taxon>Pseudomonadaceae</taxon>
        <taxon>Pseudomonas</taxon>
    </lineage>
</organism>
<dbReference type="AlphaFoldDB" id="A0A089ZRE9"/>
<dbReference type="GO" id="GO:0016746">
    <property type="term" value="F:acyltransferase activity"/>
    <property type="evidence" value="ECO:0007669"/>
    <property type="project" value="UniProtKB-KW"/>
</dbReference>
<dbReference type="HOGENOM" id="CLU_071574_0_0_6"/>
<accession>A0A089ZRE9</accession>
<dbReference type="OrthoDB" id="6193602at2"/>
<feature type="signal peptide" evidence="2">
    <location>
        <begin position="1"/>
        <end position="23"/>
    </location>
</feature>
<keyword evidence="3" id="KW-0808">Transferase</keyword>
<dbReference type="Gene3D" id="3.40.50.1820">
    <property type="entry name" value="alpha/beta hydrolase"/>
    <property type="match status" value="1"/>
</dbReference>
<keyword evidence="3" id="KW-0012">Acyltransferase</keyword>
<evidence type="ECO:0000256" key="1">
    <source>
        <dbReference type="SAM" id="MobiDB-lite"/>
    </source>
</evidence>
<keyword evidence="4" id="KW-1185">Reference proteome</keyword>
<dbReference type="Proteomes" id="UP000029499">
    <property type="component" value="Chromosome"/>
</dbReference>
<dbReference type="SUPFAM" id="SSF53474">
    <property type="entry name" value="alpha/beta-Hydrolases"/>
    <property type="match status" value="1"/>
</dbReference>
<dbReference type="GO" id="GO:0016787">
    <property type="term" value="F:hydrolase activity"/>
    <property type="evidence" value="ECO:0007669"/>
    <property type="project" value="UniProtKB-KW"/>
</dbReference>
<sequence length="314" mass="33638">MKVVRLSAVCLALLVPLHGVALAEEAAPAKEAADVRQPLLERSVEDAQALERQLPASEQQQLQAGSDEFLSLWRPANTADAQGTVIIVPGAGESADWPQGVGPLRRKLPDAAFNSLSLSLPDLVSQMPSARPAEKPPLPVTTETQATPPDAGAGVEKATAQDADTASTEVQLQDPMQVDAERIFARIEAGIAFAQQHNSRSIVLLGHGSGAYWATRYMAERQPAHVQKLMLVDTRTPDNAPQQIDELAALLKVPTTDIFYSDRQAAAAAAQLRLQASKRHKGVTYSQVSLKSLPDKAAQAEQLFRRVKGALSAQ</sequence>
<dbReference type="Pfam" id="PF12048">
    <property type="entry name" value="DUF3530"/>
    <property type="match status" value="1"/>
</dbReference>
<keyword evidence="3" id="KW-0378">Hydrolase</keyword>
<dbReference type="STRING" id="216142.LT40_18425"/>
<evidence type="ECO:0000313" key="4">
    <source>
        <dbReference type="Proteomes" id="UP000029499"/>
    </source>
</evidence>
<proteinExistence type="predicted"/>